<dbReference type="Proteomes" id="UP000321245">
    <property type="component" value="Unassembled WGS sequence"/>
</dbReference>
<proteinExistence type="predicted"/>
<dbReference type="AlphaFoldDB" id="A0A511NLG7"/>
<evidence type="ECO:0000313" key="3">
    <source>
        <dbReference type="Proteomes" id="UP000321245"/>
    </source>
</evidence>
<evidence type="ECO:0000313" key="2">
    <source>
        <dbReference type="EMBL" id="GEM53644.1"/>
    </source>
</evidence>
<protein>
    <submittedName>
        <fullName evidence="2">Uncharacterized protein</fullName>
    </submittedName>
</protein>
<feature type="signal peptide" evidence="1">
    <location>
        <begin position="1"/>
        <end position="19"/>
    </location>
</feature>
<keyword evidence="3" id="KW-1185">Reference proteome</keyword>
<name>A0A511NLG7_9FLAO</name>
<dbReference type="GeneID" id="84648901"/>
<gene>
    <name evidence="2" type="ORF">EB1_34340</name>
</gene>
<dbReference type="EMBL" id="BJXC01000036">
    <property type="protein sequence ID" value="GEM53644.1"/>
    <property type="molecule type" value="Genomic_DNA"/>
</dbReference>
<feature type="chain" id="PRO_5021849862" evidence="1">
    <location>
        <begin position="20"/>
        <end position="83"/>
    </location>
</feature>
<comment type="caution">
    <text evidence="2">The sequence shown here is derived from an EMBL/GenBank/DDBJ whole genome shotgun (WGS) entry which is preliminary data.</text>
</comment>
<keyword evidence="1" id="KW-0732">Signal</keyword>
<organism evidence="2 3">
    <name type="scientific">Empedobacter brevis NBRC 14943 = ATCC 43319</name>
    <dbReference type="NCBI Taxonomy" id="1218108"/>
    <lineage>
        <taxon>Bacteria</taxon>
        <taxon>Pseudomonadati</taxon>
        <taxon>Bacteroidota</taxon>
        <taxon>Flavobacteriia</taxon>
        <taxon>Flavobacteriales</taxon>
        <taxon>Weeksellaceae</taxon>
        <taxon>Empedobacter</taxon>
    </lineage>
</organism>
<accession>A0A511NLG7</accession>
<dbReference type="RefSeq" id="WP_019974150.1">
    <property type="nucleotide sequence ID" value="NZ_BJXC01000036.1"/>
</dbReference>
<evidence type="ECO:0000256" key="1">
    <source>
        <dbReference type="SAM" id="SignalP"/>
    </source>
</evidence>
<dbReference type="STRING" id="1218108.GCA_000382425_00639"/>
<reference evidence="2 3" key="1">
    <citation type="submission" date="2019-07" db="EMBL/GenBank/DDBJ databases">
        <title>Whole genome shotgun sequence of Empedobacter brevis NBRC 14943.</title>
        <authorList>
            <person name="Hosoyama A."/>
            <person name="Uohara A."/>
            <person name="Ohji S."/>
            <person name="Ichikawa N."/>
        </authorList>
    </citation>
    <scope>NUCLEOTIDE SEQUENCE [LARGE SCALE GENOMIC DNA]</scope>
    <source>
        <strain evidence="2 3">NBRC 14943</strain>
    </source>
</reference>
<sequence>MKKLVILSCLLFSSGFLKAEVKELHSTIVNFSNPWYNGYPVLLSENELPQEHLDEFNLMFVGMYPVVSENNTVTYFYGYVPRS</sequence>